<dbReference type="RefSeq" id="WP_176004829.1">
    <property type="nucleotide sequence ID" value="NZ_JABWMI010000005.1"/>
</dbReference>
<reference evidence="2 3" key="1">
    <citation type="submission" date="2020-07" db="EMBL/GenBank/DDBJ databases">
        <authorList>
            <person name="Sun Q."/>
        </authorList>
    </citation>
    <scope>NUCLEOTIDE SEQUENCE [LARGE SCALE GENOMIC DNA]</scope>
    <source>
        <strain evidence="2 3">MAH-1</strain>
    </source>
</reference>
<sequence>MKRFALVIALLSISFAYCQKPCDFSTNVKDSLGTYKSTREYAFYEKVFGATSSRIFFSLVKTDDLPALNVTFIYKSNDFIKANCFDSNSRMYLQLANGKVVTLVYAGNDNCGTMVRDQAGINNRIQTGVFLFMKDSYEELKKSPVNLMRIRYGTETLDYIVKSELISEADGLTYHPETYFVDALHCIMN</sequence>
<evidence type="ECO:0000256" key="1">
    <source>
        <dbReference type="SAM" id="SignalP"/>
    </source>
</evidence>
<gene>
    <name evidence="2" type="ORF">HZF10_03705</name>
</gene>
<protein>
    <submittedName>
        <fullName evidence="2">Uncharacterized protein</fullName>
    </submittedName>
</protein>
<accession>A0A7Y8XZW5</accession>
<keyword evidence="1" id="KW-0732">Signal</keyword>
<name>A0A7Y8XZW5_9FLAO</name>
<evidence type="ECO:0000313" key="2">
    <source>
        <dbReference type="EMBL" id="NYA70014.1"/>
    </source>
</evidence>
<dbReference type="EMBL" id="JACBJI010000001">
    <property type="protein sequence ID" value="NYA70014.1"/>
    <property type="molecule type" value="Genomic_DNA"/>
</dbReference>
<dbReference type="Proteomes" id="UP000535020">
    <property type="component" value="Unassembled WGS sequence"/>
</dbReference>
<dbReference type="AlphaFoldDB" id="A0A7Y8XZW5"/>
<keyword evidence="3" id="KW-1185">Reference proteome</keyword>
<proteinExistence type="predicted"/>
<evidence type="ECO:0000313" key="3">
    <source>
        <dbReference type="Proteomes" id="UP000535020"/>
    </source>
</evidence>
<comment type="caution">
    <text evidence="2">The sequence shown here is derived from an EMBL/GenBank/DDBJ whole genome shotgun (WGS) entry which is preliminary data.</text>
</comment>
<feature type="chain" id="PRO_5031236688" evidence="1">
    <location>
        <begin position="19"/>
        <end position="189"/>
    </location>
</feature>
<organism evidence="2 3">
    <name type="scientific">Flavobacterium agri</name>
    <dbReference type="NCBI Taxonomy" id="2743471"/>
    <lineage>
        <taxon>Bacteria</taxon>
        <taxon>Pseudomonadati</taxon>
        <taxon>Bacteroidota</taxon>
        <taxon>Flavobacteriia</taxon>
        <taxon>Flavobacteriales</taxon>
        <taxon>Flavobacteriaceae</taxon>
        <taxon>Flavobacterium</taxon>
    </lineage>
</organism>
<feature type="signal peptide" evidence="1">
    <location>
        <begin position="1"/>
        <end position="18"/>
    </location>
</feature>